<gene>
    <name evidence="3" type="ORF">S03H2_14943</name>
</gene>
<sequence>MKENLVNIKKPAIFVANHNSHLDTPIILKALPFYLRKKIAVAAAADYFFEGKFWLPIFVRIFLNAYPFSRTSAKDMAFKDLLRGILLVVIAIPLFAFHWRKAQGMWRMSLETKDTD</sequence>
<keyword evidence="1" id="KW-0472">Membrane</keyword>
<protein>
    <recommendedName>
        <fullName evidence="2">Phospholipid/glycerol acyltransferase domain-containing protein</fullName>
    </recommendedName>
</protein>
<feature type="transmembrane region" description="Helical" evidence="1">
    <location>
        <begin position="81"/>
        <end position="99"/>
    </location>
</feature>
<feature type="transmembrane region" description="Helical" evidence="1">
    <location>
        <begin position="39"/>
        <end position="61"/>
    </location>
</feature>
<keyword evidence="1" id="KW-1133">Transmembrane helix</keyword>
<dbReference type="Pfam" id="PF01553">
    <property type="entry name" value="Acyltransferase"/>
    <property type="match status" value="1"/>
</dbReference>
<keyword evidence="1" id="KW-0812">Transmembrane</keyword>
<dbReference type="AlphaFoldDB" id="X1GXL5"/>
<evidence type="ECO:0000256" key="1">
    <source>
        <dbReference type="SAM" id="Phobius"/>
    </source>
</evidence>
<organism evidence="3">
    <name type="scientific">marine sediment metagenome</name>
    <dbReference type="NCBI Taxonomy" id="412755"/>
    <lineage>
        <taxon>unclassified sequences</taxon>
        <taxon>metagenomes</taxon>
        <taxon>ecological metagenomes</taxon>
    </lineage>
</organism>
<evidence type="ECO:0000313" key="3">
    <source>
        <dbReference type="EMBL" id="GAH46369.1"/>
    </source>
</evidence>
<evidence type="ECO:0000259" key="2">
    <source>
        <dbReference type="Pfam" id="PF01553"/>
    </source>
</evidence>
<comment type="caution">
    <text evidence="3">The sequence shown here is derived from an EMBL/GenBank/DDBJ whole genome shotgun (WGS) entry which is preliminary data.</text>
</comment>
<name>X1GXL5_9ZZZZ</name>
<reference evidence="3" key="1">
    <citation type="journal article" date="2014" name="Front. Microbiol.">
        <title>High frequency of phylogenetically diverse reductive dehalogenase-homologous genes in deep subseafloor sedimentary metagenomes.</title>
        <authorList>
            <person name="Kawai M."/>
            <person name="Futagami T."/>
            <person name="Toyoda A."/>
            <person name="Takaki Y."/>
            <person name="Nishi S."/>
            <person name="Hori S."/>
            <person name="Arai W."/>
            <person name="Tsubouchi T."/>
            <person name="Morono Y."/>
            <person name="Uchiyama I."/>
            <person name="Ito T."/>
            <person name="Fujiyama A."/>
            <person name="Inagaki F."/>
            <person name="Takami H."/>
        </authorList>
    </citation>
    <scope>NUCLEOTIDE SEQUENCE</scope>
    <source>
        <strain evidence="3">Expedition CK06-06</strain>
    </source>
</reference>
<dbReference type="EMBL" id="BARU01007586">
    <property type="protein sequence ID" value="GAH46369.1"/>
    <property type="molecule type" value="Genomic_DNA"/>
</dbReference>
<feature type="domain" description="Phospholipid/glycerol acyltransferase" evidence="2">
    <location>
        <begin position="3"/>
        <end position="77"/>
    </location>
</feature>
<dbReference type="GO" id="GO:0016746">
    <property type="term" value="F:acyltransferase activity"/>
    <property type="evidence" value="ECO:0007669"/>
    <property type="project" value="InterPro"/>
</dbReference>
<dbReference type="InterPro" id="IPR002123">
    <property type="entry name" value="Plipid/glycerol_acylTrfase"/>
</dbReference>
<accession>X1GXL5</accession>
<proteinExistence type="predicted"/>
<dbReference type="SUPFAM" id="SSF69593">
    <property type="entry name" value="Glycerol-3-phosphate (1)-acyltransferase"/>
    <property type="match status" value="1"/>
</dbReference>